<reference evidence="10" key="1">
    <citation type="submission" date="2011-02" db="EMBL/GenBank/DDBJ databases">
        <title>The Genome Sequence of Capsaspora owczarzaki ATCC 30864.</title>
        <authorList>
            <person name="Russ C."/>
            <person name="Cuomo C."/>
            <person name="Burger G."/>
            <person name="Gray M.W."/>
            <person name="Holland P.W.H."/>
            <person name="King N."/>
            <person name="Lang F.B.F."/>
            <person name="Roger A.J."/>
            <person name="Ruiz-Trillo I."/>
            <person name="Young S.K."/>
            <person name="Zeng Q."/>
            <person name="Gargeya S."/>
            <person name="Alvarado L."/>
            <person name="Berlin A."/>
            <person name="Chapman S.B."/>
            <person name="Chen Z."/>
            <person name="Freedman E."/>
            <person name="Gellesch M."/>
            <person name="Goldberg J."/>
            <person name="Griggs A."/>
            <person name="Gujja S."/>
            <person name="Heilman E."/>
            <person name="Heiman D."/>
            <person name="Howarth C."/>
            <person name="Mehta T."/>
            <person name="Neiman D."/>
            <person name="Pearson M."/>
            <person name="Roberts A."/>
            <person name="Saif S."/>
            <person name="Shea T."/>
            <person name="Shenoy N."/>
            <person name="Sisk P."/>
            <person name="Stolte C."/>
            <person name="Sykes S."/>
            <person name="White J."/>
            <person name="Yandava C."/>
            <person name="Haas B."/>
            <person name="Nusbaum C."/>
            <person name="Birren B."/>
        </authorList>
    </citation>
    <scope>NUCLEOTIDE SEQUENCE</scope>
    <source>
        <strain evidence="10">ATCC 30864</strain>
    </source>
</reference>
<dbReference type="GO" id="GO:0005874">
    <property type="term" value="C:microtubule"/>
    <property type="evidence" value="ECO:0007669"/>
    <property type="project" value="UniProtKB-KW"/>
</dbReference>
<feature type="compositionally biased region" description="Polar residues" evidence="6">
    <location>
        <begin position="1"/>
        <end position="10"/>
    </location>
</feature>
<accession>A0A0D2X0X5</accession>
<dbReference type="RefSeq" id="XP_004349760.2">
    <property type="nucleotide sequence ID" value="XM_004349710.2"/>
</dbReference>
<dbReference type="OrthoDB" id="5860513at2759"/>
<keyword evidence="10" id="KW-1185">Reference proteome</keyword>
<dbReference type="Pfam" id="PF17681">
    <property type="entry name" value="GCP_N_terminal"/>
    <property type="match status" value="1"/>
</dbReference>
<evidence type="ECO:0000256" key="3">
    <source>
        <dbReference type="ARBA" id="ARBA00022490"/>
    </source>
</evidence>
<evidence type="ECO:0000256" key="1">
    <source>
        <dbReference type="ARBA" id="ARBA00004245"/>
    </source>
</evidence>
<protein>
    <submittedName>
        <fullName evidence="9">Tubulin</fullName>
    </submittedName>
</protein>
<dbReference type="PANTHER" id="PTHR19302">
    <property type="entry name" value="GAMMA TUBULIN COMPLEX PROTEIN"/>
    <property type="match status" value="1"/>
</dbReference>
<dbReference type="FunCoup" id="A0A0D2X0X5">
    <property type="interactions" value="549"/>
</dbReference>
<dbReference type="GO" id="GO:0043015">
    <property type="term" value="F:gamma-tubulin binding"/>
    <property type="evidence" value="ECO:0007669"/>
    <property type="project" value="InterPro"/>
</dbReference>
<keyword evidence="3" id="KW-0963">Cytoplasm</keyword>
<proteinExistence type="inferred from homology"/>
<feature type="compositionally biased region" description="Low complexity" evidence="6">
    <location>
        <begin position="82"/>
        <end position="100"/>
    </location>
</feature>
<dbReference type="InParanoid" id="A0A0D2X0X5"/>
<evidence type="ECO:0000256" key="5">
    <source>
        <dbReference type="ARBA" id="ARBA00023212"/>
    </source>
</evidence>
<dbReference type="EMBL" id="KE346361">
    <property type="protein sequence ID" value="KJE89819.1"/>
    <property type="molecule type" value="Genomic_DNA"/>
</dbReference>
<evidence type="ECO:0000313" key="9">
    <source>
        <dbReference type="EMBL" id="KJE89819.1"/>
    </source>
</evidence>
<dbReference type="AlphaFoldDB" id="A0A0D2X0X5"/>
<feature type="domain" description="Gamma tubulin complex component protein N-terminal" evidence="8">
    <location>
        <begin position="297"/>
        <end position="591"/>
    </location>
</feature>
<dbReference type="GO" id="GO:0031122">
    <property type="term" value="P:cytoplasmic microtubule organization"/>
    <property type="evidence" value="ECO:0007669"/>
    <property type="project" value="TreeGrafter"/>
</dbReference>
<sequence>MSSATRASRTPPNHRPSQPPPQTASTTLSASLSSSRSQLSSTGGPSSSSSPMLRQSATRSNAVSGSPPAGARAQTQLASTMSPTSSGVPNSSSSGAAKSDSAPSLVEHLCATLVGPKAADRPTLVQYALRILASRITAPTSQDEFFTAEIIKKRFTRQQRTDDALRFAELFQKLGTKSVIQNKWAILYFLLSLSEESAARNASLLHASKDSILLSTSGLPVVQLPSVDQISSALLPTVASASSLAGSGSIETKAESSPLDNMALSQASIDRIHATRAIQAAELRSTSLGGLDEQVLLHDVLFAFQGIDGQYIKWNAILDRFTVDDRLAIAPPVHELVLKLVDLGWLFSKVQEFVQQCSAAPGSQGLLVQAFASALHLELTEFYRLVALLDSHVGHQTTEGNSSSPGLTLRRLAVWTVDPMERMRVLAALVDMCRGLRGGALVTRVHALSAHGDPLVQRTVKKLTNQLMVPIRAMLHRWLFDGELDDPHGEFFICVRPNVPNDRMWHDRYAVREAMMIEHVIPATLVHQILLIGKSINFLRSRAHDRDVEEQIHALKMATPVSTFEDDAKVIATTEALYAQTSRRVIDVMLQRYHLLDHLSAIRKFLLLGQGDFAQHLMFLTHEELAKPAASLYVHNLAGILESAVRATNAQYEPTAQLNRLGVKMLEVSPGDVGWDVFTLDYAIEHPLDLILSPAAMSRYLQLFHFLWRLKRIDFSLSTLWKELIVDFKQFKSMPEVMPVFQKFRVVANEMIHFVRQLHYYLLYEILECSWGELQRAIRQARDFDQLIAAHDKFLNSILAGALLSGSSQVTLGKLRGLLDLVLDFQQLHAALFQAADDELHRRAQSAEVAAAHTREGRWGTTTAEASSEAAHVAQFIQGPLEGASDQVSIIGATFKKLVIDFGVLLGATETNLPLKFLAVRIDFNEHYRRAGLQLYSDSAAAASAST</sequence>
<keyword evidence="4" id="KW-0493">Microtubule</keyword>
<dbReference type="GO" id="GO:0051225">
    <property type="term" value="P:spindle assembly"/>
    <property type="evidence" value="ECO:0007669"/>
    <property type="project" value="TreeGrafter"/>
</dbReference>
<dbReference type="GO" id="GO:0000278">
    <property type="term" value="P:mitotic cell cycle"/>
    <property type="evidence" value="ECO:0007669"/>
    <property type="project" value="TreeGrafter"/>
</dbReference>
<gene>
    <name evidence="9" type="ORF">CAOG_001240</name>
</gene>
<keyword evidence="5" id="KW-0206">Cytoskeleton</keyword>
<feature type="region of interest" description="Disordered" evidence="6">
    <location>
        <begin position="1"/>
        <end position="100"/>
    </location>
</feature>
<dbReference type="Proteomes" id="UP000008743">
    <property type="component" value="Unassembled WGS sequence"/>
</dbReference>
<evidence type="ECO:0000259" key="7">
    <source>
        <dbReference type="Pfam" id="PF04130"/>
    </source>
</evidence>
<organism evidence="9 10">
    <name type="scientific">Capsaspora owczarzaki (strain ATCC 30864)</name>
    <dbReference type="NCBI Taxonomy" id="595528"/>
    <lineage>
        <taxon>Eukaryota</taxon>
        <taxon>Filasterea</taxon>
        <taxon>Capsaspora</taxon>
    </lineage>
</organism>
<evidence type="ECO:0000259" key="8">
    <source>
        <dbReference type="Pfam" id="PF17681"/>
    </source>
</evidence>
<evidence type="ECO:0000256" key="4">
    <source>
        <dbReference type="ARBA" id="ARBA00022701"/>
    </source>
</evidence>
<evidence type="ECO:0000256" key="2">
    <source>
        <dbReference type="ARBA" id="ARBA00010337"/>
    </source>
</evidence>
<dbReference type="PANTHER" id="PTHR19302:SF14">
    <property type="entry name" value="GAMMA-TUBULIN COMPLEX COMPONENT 3"/>
    <property type="match status" value="1"/>
</dbReference>
<dbReference type="Gene3D" id="1.20.120.1900">
    <property type="entry name" value="Gamma-tubulin complex, C-terminal domain"/>
    <property type="match status" value="1"/>
</dbReference>
<dbReference type="GO" id="GO:0051011">
    <property type="term" value="F:microtubule minus-end binding"/>
    <property type="evidence" value="ECO:0007669"/>
    <property type="project" value="TreeGrafter"/>
</dbReference>
<dbReference type="PhylomeDB" id="A0A0D2X0X5"/>
<dbReference type="InterPro" id="IPR007259">
    <property type="entry name" value="GCP"/>
</dbReference>
<dbReference type="GO" id="GO:0007020">
    <property type="term" value="P:microtubule nucleation"/>
    <property type="evidence" value="ECO:0007669"/>
    <property type="project" value="InterPro"/>
</dbReference>
<dbReference type="STRING" id="595528.A0A0D2X0X5"/>
<dbReference type="GO" id="GO:0000930">
    <property type="term" value="C:gamma-tubulin complex"/>
    <property type="evidence" value="ECO:0007669"/>
    <property type="project" value="TreeGrafter"/>
</dbReference>
<comment type="subcellular location">
    <subcellularLocation>
        <location evidence="1">Cytoplasm</location>
        <location evidence="1">Cytoskeleton</location>
    </subcellularLocation>
</comment>
<dbReference type="InterPro" id="IPR042241">
    <property type="entry name" value="GCP_C_sf"/>
</dbReference>
<evidence type="ECO:0000256" key="6">
    <source>
        <dbReference type="SAM" id="MobiDB-lite"/>
    </source>
</evidence>
<dbReference type="InterPro" id="IPR040457">
    <property type="entry name" value="GCP_C"/>
</dbReference>
<comment type="similarity">
    <text evidence="2">Belongs to the TUBGCP family.</text>
</comment>
<feature type="compositionally biased region" description="Low complexity" evidence="6">
    <location>
        <begin position="23"/>
        <end position="56"/>
    </location>
</feature>
<feature type="domain" description="Gamma tubulin complex component C-terminal" evidence="7">
    <location>
        <begin position="595"/>
        <end position="928"/>
    </location>
</feature>
<dbReference type="InterPro" id="IPR041470">
    <property type="entry name" value="GCP_N"/>
</dbReference>
<evidence type="ECO:0000313" key="10">
    <source>
        <dbReference type="Proteomes" id="UP000008743"/>
    </source>
</evidence>
<dbReference type="GO" id="GO:0000922">
    <property type="term" value="C:spindle pole"/>
    <property type="evidence" value="ECO:0007669"/>
    <property type="project" value="InterPro"/>
</dbReference>
<name>A0A0D2X0X5_CAPO3</name>
<dbReference type="Pfam" id="PF04130">
    <property type="entry name" value="GCP_C_terminal"/>
    <property type="match status" value="1"/>
</dbReference>
<feature type="compositionally biased region" description="Pro residues" evidence="6">
    <location>
        <begin position="13"/>
        <end position="22"/>
    </location>
</feature>
<dbReference type="GO" id="GO:0051321">
    <property type="term" value="P:meiotic cell cycle"/>
    <property type="evidence" value="ECO:0007669"/>
    <property type="project" value="TreeGrafter"/>
</dbReference>
<dbReference type="eggNOG" id="KOG2000">
    <property type="taxonomic scope" value="Eukaryota"/>
</dbReference>